<dbReference type="PANTHER" id="PTHR46268">
    <property type="entry name" value="STRESS RESPONSE PROTEIN NHAX"/>
    <property type="match status" value="1"/>
</dbReference>
<comment type="subcellular location">
    <subcellularLocation>
        <location evidence="2">Cytoplasm</location>
    </subcellularLocation>
</comment>
<dbReference type="SUPFAM" id="SSF52402">
    <property type="entry name" value="Adenine nucleotide alpha hydrolases-like"/>
    <property type="match status" value="1"/>
</dbReference>
<evidence type="ECO:0000313" key="4">
    <source>
        <dbReference type="EMBL" id="MFD2258264.1"/>
    </source>
</evidence>
<dbReference type="InterPro" id="IPR006015">
    <property type="entry name" value="Universal_stress_UspA"/>
</dbReference>
<accession>A0ABW5DCG4</accession>
<sequence length="156" mass="16453">MIATKGAEMYKHILIATDGSELAAKGLAHGGQLAKHVGAKVTIVTVTEPWSALEMATLAHSGHSDIIQDFEKAAREQATRILDAAVKALEGTGVEVGTVHIADSHPAEGILRAAKEKGCDLIVMASHGRRGIRRLVLGSQTTEVVAHSEIPVLVIR</sequence>
<dbReference type="PRINTS" id="PR01438">
    <property type="entry name" value="UNVRSLSTRESS"/>
</dbReference>
<keyword evidence="5" id="KW-1185">Reference proteome</keyword>
<reference evidence="5" key="1">
    <citation type="journal article" date="2019" name="Int. J. Syst. Evol. Microbiol.">
        <title>The Global Catalogue of Microorganisms (GCM) 10K type strain sequencing project: providing services to taxonomists for standard genome sequencing and annotation.</title>
        <authorList>
            <consortium name="The Broad Institute Genomics Platform"/>
            <consortium name="The Broad Institute Genome Sequencing Center for Infectious Disease"/>
            <person name="Wu L."/>
            <person name="Ma J."/>
        </authorList>
    </citation>
    <scope>NUCLEOTIDE SEQUENCE [LARGE SCALE GENOMIC DNA]</scope>
    <source>
        <strain evidence="5">KCTC 23707</strain>
    </source>
</reference>
<feature type="domain" description="UspA" evidence="3">
    <location>
        <begin position="9"/>
        <end position="156"/>
    </location>
</feature>
<evidence type="ECO:0000256" key="2">
    <source>
        <dbReference type="PIRNR" id="PIRNR006276"/>
    </source>
</evidence>
<protein>
    <recommendedName>
        <fullName evidence="2">Universal stress protein</fullName>
    </recommendedName>
</protein>
<dbReference type="Pfam" id="PF00582">
    <property type="entry name" value="Usp"/>
    <property type="match status" value="1"/>
</dbReference>
<dbReference type="InterPro" id="IPR006016">
    <property type="entry name" value="UspA"/>
</dbReference>
<evidence type="ECO:0000256" key="1">
    <source>
        <dbReference type="ARBA" id="ARBA00008791"/>
    </source>
</evidence>
<dbReference type="EMBL" id="JBHUIR010000004">
    <property type="protein sequence ID" value="MFD2258264.1"/>
    <property type="molecule type" value="Genomic_DNA"/>
</dbReference>
<dbReference type="PANTHER" id="PTHR46268:SF15">
    <property type="entry name" value="UNIVERSAL STRESS PROTEIN HP_0031"/>
    <property type="match status" value="1"/>
</dbReference>
<comment type="similarity">
    <text evidence="1 2">Belongs to the universal stress protein A family.</text>
</comment>
<organism evidence="4 5">
    <name type="scientific">Chelativorans composti</name>
    <dbReference type="NCBI Taxonomy" id="768533"/>
    <lineage>
        <taxon>Bacteria</taxon>
        <taxon>Pseudomonadati</taxon>
        <taxon>Pseudomonadota</taxon>
        <taxon>Alphaproteobacteria</taxon>
        <taxon>Hyphomicrobiales</taxon>
        <taxon>Phyllobacteriaceae</taxon>
        <taxon>Chelativorans</taxon>
    </lineage>
</organism>
<evidence type="ECO:0000313" key="5">
    <source>
        <dbReference type="Proteomes" id="UP001597373"/>
    </source>
</evidence>
<proteinExistence type="inferred from homology"/>
<comment type="caution">
    <text evidence="4">The sequence shown here is derived from an EMBL/GenBank/DDBJ whole genome shotgun (WGS) entry which is preliminary data.</text>
</comment>
<dbReference type="Proteomes" id="UP001597373">
    <property type="component" value="Unassembled WGS sequence"/>
</dbReference>
<dbReference type="InterPro" id="IPR014729">
    <property type="entry name" value="Rossmann-like_a/b/a_fold"/>
</dbReference>
<dbReference type="RefSeq" id="WP_345098397.1">
    <property type="nucleotide sequence ID" value="NZ_BAABGS010000015.1"/>
</dbReference>
<evidence type="ECO:0000259" key="3">
    <source>
        <dbReference type="Pfam" id="PF00582"/>
    </source>
</evidence>
<dbReference type="Gene3D" id="3.40.50.620">
    <property type="entry name" value="HUPs"/>
    <property type="match status" value="1"/>
</dbReference>
<keyword evidence="2" id="KW-0963">Cytoplasm</keyword>
<dbReference type="PIRSF" id="PIRSF006276">
    <property type="entry name" value="UspA"/>
    <property type="match status" value="1"/>
</dbReference>
<name>A0ABW5DCG4_9HYPH</name>
<gene>
    <name evidence="4" type="ORF">ACFSMZ_00590</name>
</gene>
<dbReference type="CDD" id="cd00293">
    <property type="entry name" value="USP-like"/>
    <property type="match status" value="1"/>
</dbReference>